<dbReference type="OrthoDB" id="9762068at2"/>
<gene>
    <name evidence="1" type="ORF">SAMN02745221_02220</name>
</gene>
<dbReference type="STRING" id="1123382.SAMN02745221_02220"/>
<dbReference type="AlphaFoldDB" id="A0A1M5SGI1"/>
<name>A0A1M5SGI1_9FIRM</name>
<organism evidence="1 2">
    <name type="scientific">Thermosyntropha lipolytica DSM 11003</name>
    <dbReference type="NCBI Taxonomy" id="1123382"/>
    <lineage>
        <taxon>Bacteria</taxon>
        <taxon>Bacillati</taxon>
        <taxon>Bacillota</taxon>
        <taxon>Clostridia</taxon>
        <taxon>Eubacteriales</taxon>
        <taxon>Syntrophomonadaceae</taxon>
        <taxon>Thermosyntropha</taxon>
    </lineage>
</organism>
<dbReference type="EMBL" id="FQWY01000084">
    <property type="protein sequence ID" value="SHH37589.1"/>
    <property type="molecule type" value="Genomic_DNA"/>
</dbReference>
<dbReference type="Proteomes" id="UP000242329">
    <property type="component" value="Unassembled WGS sequence"/>
</dbReference>
<sequence length="51" mass="5694">MTYPVIKAAAYVLVHAPNILLEHGTTITSEKLLNPDSEYLKALPSHLRSFE</sequence>
<proteinExistence type="predicted"/>
<keyword evidence="2" id="KW-1185">Reference proteome</keyword>
<reference evidence="2" key="1">
    <citation type="submission" date="2016-11" db="EMBL/GenBank/DDBJ databases">
        <authorList>
            <person name="Varghese N."/>
            <person name="Submissions S."/>
        </authorList>
    </citation>
    <scope>NUCLEOTIDE SEQUENCE [LARGE SCALE GENOMIC DNA]</scope>
    <source>
        <strain evidence="2">DSM 11003</strain>
    </source>
</reference>
<protein>
    <submittedName>
        <fullName evidence="1">Uncharacterized protein</fullName>
    </submittedName>
</protein>
<feature type="non-terminal residue" evidence="1">
    <location>
        <position position="51"/>
    </location>
</feature>
<accession>A0A1M5SGI1</accession>
<evidence type="ECO:0000313" key="2">
    <source>
        <dbReference type="Proteomes" id="UP000242329"/>
    </source>
</evidence>
<evidence type="ECO:0000313" key="1">
    <source>
        <dbReference type="EMBL" id="SHH37589.1"/>
    </source>
</evidence>